<evidence type="ECO:0000313" key="1">
    <source>
        <dbReference type="EMBL" id="GGC04946.1"/>
    </source>
</evidence>
<accession>A0A8J2UL47</accession>
<dbReference type="EMBL" id="BMCG01000002">
    <property type="protein sequence ID" value="GGC04946.1"/>
    <property type="molecule type" value="Genomic_DNA"/>
</dbReference>
<keyword evidence="2" id="KW-1185">Reference proteome</keyword>
<dbReference type="Proteomes" id="UP000620266">
    <property type="component" value="Unassembled WGS sequence"/>
</dbReference>
<protein>
    <recommendedName>
        <fullName evidence="3">Exopolysaccharide biosynthesis operon protein EpsL</fullName>
    </recommendedName>
</protein>
<evidence type="ECO:0008006" key="3">
    <source>
        <dbReference type="Google" id="ProtNLM"/>
    </source>
</evidence>
<organism evidence="1 2">
    <name type="scientific">Oxalicibacterium flavum</name>
    <dbReference type="NCBI Taxonomy" id="179467"/>
    <lineage>
        <taxon>Bacteria</taxon>
        <taxon>Pseudomonadati</taxon>
        <taxon>Pseudomonadota</taxon>
        <taxon>Betaproteobacteria</taxon>
        <taxon>Burkholderiales</taxon>
        <taxon>Oxalobacteraceae</taxon>
        <taxon>Oxalicibacterium</taxon>
    </lineage>
</organism>
<dbReference type="AlphaFoldDB" id="A0A8J2UL47"/>
<dbReference type="InterPro" id="IPR017465">
    <property type="entry name" value="EpsL_proteobac"/>
</dbReference>
<name>A0A8J2UL47_9BURK</name>
<gene>
    <name evidence="1" type="ORF">GCM10007205_12680</name>
</gene>
<proteinExistence type="predicted"/>
<dbReference type="NCBIfam" id="TIGR03014">
    <property type="entry name" value="EpsL"/>
    <property type="match status" value="1"/>
</dbReference>
<reference evidence="1" key="1">
    <citation type="journal article" date="2014" name="Int. J. Syst. Evol. Microbiol.">
        <title>Complete genome sequence of Corynebacterium casei LMG S-19264T (=DSM 44701T), isolated from a smear-ripened cheese.</title>
        <authorList>
            <consortium name="US DOE Joint Genome Institute (JGI-PGF)"/>
            <person name="Walter F."/>
            <person name="Albersmeier A."/>
            <person name="Kalinowski J."/>
            <person name="Ruckert C."/>
        </authorList>
    </citation>
    <scope>NUCLEOTIDE SEQUENCE</scope>
    <source>
        <strain evidence="1">CCM 7086</strain>
    </source>
</reference>
<reference evidence="1" key="2">
    <citation type="submission" date="2020-09" db="EMBL/GenBank/DDBJ databases">
        <authorList>
            <person name="Sun Q."/>
            <person name="Sedlacek I."/>
        </authorList>
    </citation>
    <scope>NUCLEOTIDE SEQUENCE</scope>
    <source>
        <strain evidence="1">CCM 7086</strain>
    </source>
</reference>
<sequence>MQAGIAAALHSHGIGKGCGETVRLRIGVVQLGVCLLIAAQPVLAAEGDTFTPYVGYGIYHDDNISRQPDDGVRSGDTWRKTTVGIRFDKEISRQRVRVDASLNDTRYDDFSRFDNDGRRLLANWNWVMGNRFSGNVGTSYIETLTPFNDVAADGTPLPSSVRTQRRSFANGGWHFHPAWRVTAGVSRDDVNYEDIPSARLSIDASEVGIDYIARSQNRIGLVLRHSDATYPNQLPGLGSDYTQDEVKANVKWRLTGKTDLQFLGGWARRRFDSQVGRDFTGPDARLTANWAATGKTSFTLAAWRELGSGIYRYDREAIVGEPDDLSSNYSRNTGASIKANWQATAKMGFDAMLQSEDRDYNRIDRSDRYRKSTLGMTYLPLRQLNIRLSVYDQRLNSDATSATTYRTKGFQIATRYEF</sequence>
<evidence type="ECO:0000313" key="2">
    <source>
        <dbReference type="Proteomes" id="UP000620266"/>
    </source>
</evidence>
<comment type="caution">
    <text evidence="1">The sequence shown here is derived from an EMBL/GenBank/DDBJ whole genome shotgun (WGS) entry which is preliminary data.</text>
</comment>